<dbReference type="PANTHER" id="PTHR32026:SF10">
    <property type="entry name" value="METHYLTRANSFERASE-LIKE PROTEIN 24-RELATED"/>
    <property type="match status" value="1"/>
</dbReference>
<keyword evidence="2" id="KW-0489">Methyltransferase</keyword>
<keyword evidence="2" id="KW-0808">Transferase</keyword>
<dbReference type="Proteomes" id="UP001212841">
    <property type="component" value="Unassembled WGS sequence"/>
</dbReference>
<feature type="domain" description="Methyltransferase" evidence="1">
    <location>
        <begin position="120"/>
        <end position="267"/>
    </location>
</feature>
<dbReference type="PANTHER" id="PTHR32026">
    <property type="entry name" value="METHYLTRANSFERASE-LIKE PROTEIN 24"/>
    <property type="match status" value="1"/>
</dbReference>
<evidence type="ECO:0000259" key="1">
    <source>
        <dbReference type="Pfam" id="PF13383"/>
    </source>
</evidence>
<sequence length="308" mass="34238">MLTTQKLKSHIATRKCRIIVLLLTALFGVTLLHLTGRTPLRTTDSASSQPVEEYQSRVVHQAVEEEVEVVAPCDWAKDDHSDECQQASRKGLVGMGVDIRKLGKGKARYEVCGFKKVGTGWGAHDLCERPPSPSEICVFYSFGIDKDYSFDTTLDNDWHCHGVLLDPTISHSSSLGPRLTFFKVGATLLDAKDLGGAGADMRGTTAEGWYVTSVPSLKKFLKHDKIKILKMDCEGCEYALPRDIAHEDPTFFSYLDQFAVEIHVSKAWIKTPEHVHYLGLLFHMLTANNLRLMDAKMTACGPQNEKPG</sequence>
<keyword evidence="3" id="KW-1185">Reference proteome</keyword>
<accession>A0AAD5SFJ3</accession>
<name>A0AAD5SFJ3_9FUNG</name>
<dbReference type="InterPro" id="IPR026913">
    <property type="entry name" value="METTL24"/>
</dbReference>
<dbReference type="AlphaFoldDB" id="A0AAD5SFJ3"/>
<organism evidence="2 3">
    <name type="scientific">Rhizophlyctis rosea</name>
    <dbReference type="NCBI Taxonomy" id="64517"/>
    <lineage>
        <taxon>Eukaryota</taxon>
        <taxon>Fungi</taxon>
        <taxon>Fungi incertae sedis</taxon>
        <taxon>Chytridiomycota</taxon>
        <taxon>Chytridiomycota incertae sedis</taxon>
        <taxon>Chytridiomycetes</taxon>
        <taxon>Rhizophlyctidales</taxon>
        <taxon>Rhizophlyctidaceae</taxon>
        <taxon>Rhizophlyctis</taxon>
    </lineage>
</organism>
<dbReference type="EMBL" id="JADGJD010000209">
    <property type="protein sequence ID" value="KAJ3053422.1"/>
    <property type="molecule type" value="Genomic_DNA"/>
</dbReference>
<evidence type="ECO:0000313" key="3">
    <source>
        <dbReference type="Proteomes" id="UP001212841"/>
    </source>
</evidence>
<comment type="caution">
    <text evidence="2">The sequence shown here is derived from an EMBL/GenBank/DDBJ whole genome shotgun (WGS) entry which is preliminary data.</text>
</comment>
<dbReference type="GO" id="GO:0032259">
    <property type="term" value="P:methylation"/>
    <property type="evidence" value="ECO:0007669"/>
    <property type="project" value="UniProtKB-KW"/>
</dbReference>
<evidence type="ECO:0000313" key="2">
    <source>
        <dbReference type="EMBL" id="KAJ3053422.1"/>
    </source>
</evidence>
<gene>
    <name evidence="2" type="primary">METTL24_1</name>
    <name evidence="2" type="ORF">HK097_004309</name>
</gene>
<protein>
    <submittedName>
        <fullName evidence="2">Methyltransferase-like protein 24</fullName>
    </submittedName>
</protein>
<reference evidence="2" key="1">
    <citation type="submission" date="2020-05" db="EMBL/GenBank/DDBJ databases">
        <title>Phylogenomic resolution of chytrid fungi.</title>
        <authorList>
            <person name="Stajich J.E."/>
            <person name="Amses K."/>
            <person name="Simmons R."/>
            <person name="Seto K."/>
            <person name="Myers J."/>
            <person name="Bonds A."/>
            <person name="Quandt C.A."/>
            <person name="Barry K."/>
            <person name="Liu P."/>
            <person name="Grigoriev I."/>
            <person name="Longcore J.E."/>
            <person name="James T.Y."/>
        </authorList>
    </citation>
    <scope>NUCLEOTIDE SEQUENCE</scope>
    <source>
        <strain evidence="2">JEL0318</strain>
    </source>
</reference>
<dbReference type="GO" id="GO:0008168">
    <property type="term" value="F:methyltransferase activity"/>
    <property type="evidence" value="ECO:0007669"/>
    <property type="project" value="UniProtKB-KW"/>
</dbReference>
<proteinExistence type="predicted"/>
<dbReference type="Pfam" id="PF13383">
    <property type="entry name" value="Methyltransf_22"/>
    <property type="match status" value="1"/>
</dbReference>
<dbReference type="InterPro" id="IPR025714">
    <property type="entry name" value="Methyltranfer_dom"/>
</dbReference>